<comment type="caution">
    <text evidence="1">The sequence shown here is derived from an EMBL/GenBank/DDBJ whole genome shotgun (WGS) entry which is preliminary data.</text>
</comment>
<proteinExistence type="predicted"/>
<dbReference type="EMBL" id="FWXZ01000002">
    <property type="protein sequence ID" value="SMC50547.1"/>
    <property type="molecule type" value="Genomic_DNA"/>
</dbReference>
<reference evidence="1" key="1">
    <citation type="submission" date="2017-04" db="EMBL/GenBank/DDBJ databases">
        <authorList>
            <person name="Varghese N."/>
            <person name="Submissions S."/>
        </authorList>
    </citation>
    <scope>NUCLEOTIDE SEQUENCE</scope>
    <source>
        <strain evidence="1">WTE2008</strain>
    </source>
</reference>
<protein>
    <submittedName>
        <fullName evidence="1">Aldouronate transport system permease protein</fullName>
    </submittedName>
</protein>
<gene>
    <name evidence="1" type="ORF">SAMN06297397_1110</name>
</gene>
<dbReference type="Proteomes" id="UP000192328">
    <property type="component" value="Unassembled WGS sequence"/>
</dbReference>
<organism evidence="1 2">
    <name type="scientific">Aristaeella lactis</name>
    <dbReference type="NCBI Taxonomy" id="3046383"/>
    <lineage>
        <taxon>Bacteria</taxon>
        <taxon>Bacillati</taxon>
        <taxon>Bacillota</taxon>
        <taxon>Clostridia</taxon>
        <taxon>Eubacteriales</taxon>
        <taxon>Aristaeellaceae</taxon>
        <taxon>Aristaeella</taxon>
    </lineage>
</organism>
<sequence>MTTIAKSSPRKKIKAGSFSLNRFGSGTQTAFHVVLALFALMCIIPFLFVVIIAFSSEESIRQIGYSFTPLSWSTQAFDYTFKLGNALWRSYFNSFLITIIGTTLSVALTVLYAYPLFRRDYRHRNFFNFLSFFTMIFGGGLVPTFVICKSVLGLSDNYAALIVPMLFSPFNVIIMRTFLQTTVPNELIEAATIDGSGEYSTLVRIVLPVVKPGIATIALLVSLGYWNEWFLSLLYLNKNMEIMPLQYLLMRMQRNADFLAKNSSMLGADAAKAAAQLPSQSLKMALVVFIVVPIACAYPFFQRYVIAGLTIGSVKG</sequence>
<name>A0AC61PJY2_9FIRM</name>
<accession>A0AC61PJY2</accession>
<evidence type="ECO:0000313" key="1">
    <source>
        <dbReference type="EMBL" id="SMC50547.1"/>
    </source>
</evidence>
<evidence type="ECO:0000313" key="2">
    <source>
        <dbReference type="Proteomes" id="UP000192328"/>
    </source>
</evidence>
<keyword evidence="2" id="KW-1185">Reference proteome</keyword>